<evidence type="ECO:0000313" key="3">
    <source>
        <dbReference type="Proteomes" id="UP000617979"/>
    </source>
</evidence>
<gene>
    <name evidence="2" type="ORF">GCM10007416_32460</name>
</gene>
<comment type="caution">
    <text evidence="2">The sequence shown here is derived from an EMBL/GenBank/DDBJ whole genome shotgun (WGS) entry which is preliminary data.</text>
</comment>
<name>A0ABQ1H447_9BACL</name>
<feature type="region of interest" description="Disordered" evidence="1">
    <location>
        <begin position="1"/>
        <end position="44"/>
    </location>
</feature>
<evidence type="ECO:0000313" key="2">
    <source>
        <dbReference type="EMBL" id="GGA56746.1"/>
    </source>
</evidence>
<proteinExistence type="predicted"/>
<reference evidence="3" key="1">
    <citation type="journal article" date="2019" name="Int. J. Syst. Evol. Microbiol.">
        <title>The Global Catalogue of Microorganisms (GCM) 10K type strain sequencing project: providing services to taxonomists for standard genome sequencing and annotation.</title>
        <authorList>
            <consortium name="The Broad Institute Genomics Platform"/>
            <consortium name="The Broad Institute Genome Sequencing Center for Infectious Disease"/>
            <person name="Wu L."/>
            <person name="Ma J."/>
        </authorList>
    </citation>
    <scope>NUCLEOTIDE SEQUENCE [LARGE SCALE GENOMIC DNA]</scope>
    <source>
        <strain evidence="3">CGMCC 1.12404</strain>
    </source>
</reference>
<dbReference type="RefSeq" id="WP_268235926.1">
    <property type="nucleotide sequence ID" value="NZ_BMEX01000021.1"/>
</dbReference>
<sequence length="44" mass="4628">MSAMIPTGESGTHWRTNGGMDQGKATGIHAPGRFTQKWADGPGE</sequence>
<accession>A0ABQ1H447</accession>
<protein>
    <submittedName>
        <fullName evidence="2">Uncharacterized protein</fullName>
    </submittedName>
</protein>
<evidence type="ECO:0000256" key="1">
    <source>
        <dbReference type="SAM" id="MobiDB-lite"/>
    </source>
</evidence>
<organism evidence="2 3">
    <name type="scientific">Kroppenstedtia guangzhouensis</name>
    <dbReference type="NCBI Taxonomy" id="1274356"/>
    <lineage>
        <taxon>Bacteria</taxon>
        <taxon>Bacillati</taxon>
        <taxon>Bacillota</taxon>
        <taxon>Bacilli</taxon>
        <taxon>Bacillales</taxon>
        <taxon>Thermoactinomycetaceae</taxon>
        <taxon>Kroppenstedtia</taxon>
    </lineage>
</organism>
<dbReference type="EMBL" id="BMEX01000021">
    <property type="protein sequence ID" value="GGA56746.1"/>
    <property type="molecule type" value="Genomic_DNA"/>
</dbReference>
<dbReference type="Proteomes" id="UP000617979">
    <property type="component" value="Unassembled WGS sequence"/>
</dbReference>
<keyword evidence="3" id="KW-1185">Reference proteome</keyword>